<proteinExistence type="predicted"/>
<organism evidence="1 2">
    <name type="scientific">Desulforamulus reducens (strain ATCC BAA-1160 / DSM 100696 / MI-1)</name>
    <name type="common">Desulfotomaculum reducens</name>
    <dbReference type="NCBI Taxonomy" id="349161"/>
    <lineage>
        <taxon>Bacteria</taxon>
        <taxon>Bacillati</taxon>
        <taxon>Bacillota</taxon>
        <taxon>Clostridia</taxon>
        <taxon>Eubacteriales</taxon>
        <taxon>Peptococcaceae</taxon>
        <taxon>Desulforamulus</taxon>
    </lineage>
</organism>
<evidence type="ECO:0000313" key="1">
    <source>
        <dbReference type="EMBL" id="ABO50516.1"/>
    </source>
</evidence>
<name>A4J613_DESRM</name>
<evidence type="ECO:0000313" key="2">
    <source>
        <dbReference type="Proteomes" id="UP000001556"/>
    </source>
</evidence>
<dbReference type="EMBL" id="CP000612">
    <property type="protein sequence ID" value="ABO50516.1"/>
    <property type="molecule type" value="Genomic_DNA"/>
</dbReference>
<sequence>MNFKSCMETQEITEAQLKSLLPPKVHSILPDEFTGILDKAITAGKLCVTYPHLNQNAVMISMVLRELIDKEFINFEINSILATLENIDVEESLKILQILVEAETDFASGEARIIRYFYH</sequence>
<gene>
    <name evidence="1" type="ordered locus">Dred_1998</name>
</gene>
<dbReference type="STRING" id="349161.Dred_1998"/>
<protein>
    <submittedName>
        <fullName evidence="1">Uncharacterized protein</fullName>
    </submittedName>
</protein>
<keyword evidence="2" id="KW-1185">Reference proteome</keyword>
<dbReference type="KEGG" id="drm:Dred_1998"/>
<dbReference type="HOGENOM" id="CLU_2057626_0_0_9"/>
<dbReference type="Proteomes" id="UP000001556">
    <property type="component" value="Chromosome"/>
</dbReference>
<accession>A4J613</accession>
<dbReference type="AlphaFoldDB" id="A4J613"/>
<reference evidence="1 2" key="1">
    <citation type="submission" date="2007-03" db="EMBL/GenBank/DDBJ databases">
        <title>Complete sequence of Desulfotomaculum reducens MI-1.</title>
        <authorList>
            <consortium name="US DOE Joint Genome Institute"/>
            <person name="Copeland A."/>
            <person name="Lucas S."/>
            <person name="Lapidus A."/>
            <person name="Barry K."/>
            <person name="Detter J.C."/>
            <person name="Glavina del Rio T."/>
            <person name="Hammon N."/>
            <person name="Israni S."/>
            <person name="Dalin E."/>
            <person name="Tice H."/>
            <person name="Pitluck S."/>
            <person name="Sims D."/>
            <person name="Brettin T."/>
            <person name="Bruce D."/>
            <person name="Han C."/>
            <person name="Tapia R."/>
            <person name="Schmutz J."/>
            <person name="Larimer F."/>
            <person name="Land M."/>
            <person name="Hauser L."/>
            <person name="Kyrpides N."/>
            <person name="Kim E."/>
            <person name="Tebo B.M."/>
            <person name="Richardson P."/>
        </authorList>
    </citation>
    <scope>NUCLEOTIDE SEQUENCE [LARGE SCALE GENOMIC DNA]</scope>
    <source>
        <strain evidence="1 2">MI-1</strain>
    </source>
</reference>